<evidence type="ECO:0000259" key="2">
    <source>
        <dbReference type="PROSITE" id="PS50878"/>
    </source>
</evidence>
<dbReference type="PROSITE" id="PS50878">
    <property type="entry name" value="RT_POL"/>
    <property type="match status" value="1"/>
</dbReference>
<dbReference type="AlphaFoldDB" id="A0A3M6V9P7"/>
<comment type="caution">
    <text evidence="3">The sequence shown here is derived from an EMBL/GenBank/DDBJ whole genome shotgun (WGS) entry which is preliminary data.</text>
</comment>
<gene>
    <name evidence="3" type="ORF">DD238_008511</name>
</gene>
<dbReference type="PANTHER" id="PTHR35450">
    <property type="entry name" value="REVERSE TRANSCRIPTASE DOMAIN-CONTAINING PROTEIN"/>
    <property type="match status" value="1"/>
</dbReference>
<feature type="compositionally biased region" description="Low complexity" evidence="1">
    <location>
        <begin position="690"/>
        <end position="699"/>
    </location>
</feature>
<keyword evidence="4" id="KW-1185">Reference proteome</keyword>
<dbReference type="InterPro" id="IPR000477">
    <property type="entry name" value="RT_dom"/>
</dbReference>
<accession>A0A3M6V9P7</accession>
<reference evidence="3 4" key="1">
    <citation type="submission" date="2018-06" db="EMBL/GenBank/DDBJ databases">
        <title>Comparative genomics of downy mildews reveals potential adaptations to biotrophy.</title>
        <authorList>
            <person name="Fletcher K."/>
            <person name="Klosterman S.J."/>
            <person name="Derevnina L."/>
            <person name="Martin F."/>
            <person name="Koike S."/>
            <person name="Reyes Chin-Wo S."/>
            <person name="Mou B."/>
            <person name="Michelmore R."/>
        </authorList>
    </citation>
    <scope>NUCLEOTIDE SEQUENCE [LARGE SCALE GENOMIC DNA]</scope>
    <source>
        <strain evidence="3 4">R14</strain>
    </source>
</reference>
<name>A0A3M6V9P7_9STRA</name>
<sequence>MLDQTRRSHRKLYQVWYDLRNAFGSLPQDLMWRVLRHLGVESRFLNRCQDIYHDSTFVVANAKDGATDPVRQAVGVYQVCPLSPLLFIAALVPLVRRLELLENVGVPLAADVRPCTSAYADDIKVFCDSADGIQRCHGVVKRFLAWTGLRANPAKCASLAVKTGPRGAPVRDESVRLELYGKTITPLGLNESYRYLGVGDGFDHVRHRLQLEPKIQQLKREAVALMQSGLAAWQVVKALKTYVYPKVEYALRHLRPLQSQLQGFDYAVKRGLWHLLRLPQSATTEFFYSPTSGGGLGLQSLVEMHQALQVAHAWQMLHSKDPAIVAVAKTQVCQVVRKRYRLLEDHWQGREDELVRLFMNSELAASPHATALRRSGDIASLWVDVQRIMSVCCISWTNRENADATDPFALRVTHHGQWLDHNTVLRHVKLHMKLRHQTRWKGLVDQGKTVRVHGGLGSKFIMSGAGLSDAEHRFGIQARLNQVDTNSVLKRRRLRANHHCRTPACSSAETLAHVLNHCAPNMDAIRQRHNDALETIGAKIRHALVRSKSGAELRLNQTVPGYTGAALRPDIVVRDVTAKTLVIADLAVTFEDHSPGARHSSLQLSYDHKILKYQPIAAELRQKGWRVQSTAIVYGALGSVQPSNFKAYTETLQLHKSEARQLDLQLSSLCVRASHRIWRGHCRQHRERQGSGAASRATRGSGGTPRRTSQARARRQAGLLTDRALHR</sequence>
<evidence type="ECO:0000313" key="4">
    <source>
        <dbReference type="Proteomes" id="UP000282087"/>
    </source>
</evidence>
<protein>
    <recommendedName>
        <fullName evidence="2">Reverse transcriptase domain-containing protein</fullName>
    </recommendedName>
</protein>
<proteinExistence type="predicted"/>
<dbReference type="Pfam" id="PF00078">
    <property type="entry name" value="RVT_1"/>
    <property type="match status" value="1"/>
</dbReference>
<evidence type="ECO:0000256" key="1">
    <source>
        <dbReference type="SAM" id="MobiDB-lite"/>
    </source>
</evidence>
<dbReference type="EMBL" id="QLLG01000831">
    <property type="protein sequence ID" value="RMX61976.1"/>
    <property type="molecule type" value="Genomic_DNA"/>
</dbReference>
<dbReference type="Proteomes" id="UP000282087">
    <property type="component" value="Unassembled WGS sequence"/>
</dbReference>
<feature type="domain" description="Reverse transcriptase" evidence="2">
    <location>
        <begin position="1"/>
        <end position="184"/>
    </location>
</feature>
<feature type="region of interest" description="Disordered" evidence="1">
    <location>
        <begin position="681"/>
        <end position="727"/>
    </location>
</feature>
<dbReference type="VEuPathDB" id="FungiDB:DD237_007830"/>
<dbReference type="PANTHER" id="PTHR35450:SF2">
    <property type="entry name" value="REVERSE TRANSCRIPTASE DOMAIN-CONTAINING PROTEIN"/>
    <property type="match status" value="1"/>
</dbReference>
<evidence type="ECO:0000313" key="3">
    <source>
        <dbReference type="EMBL" id="RMX61976.1"/>
    </source>
</evidence>
<organism evidence="3 4">
    <name type="scientific">Peronospora effusa</name>
    <dbReference type="NCBI Taxonomy" id="542832"/>
    <lineage>
        <taxon>Eukaryota</taxon>
        <taxon>Sar</taxon>
        <taxon>Stramenopiles</taxon>
        <taxon>Oomycota</taxon>
        <taxon>Peronosporomycetes</taxon>
        <taxon>Peronosporales</taxon>
        <taxon>Peronosporaceae</taxon>
        <taxon>Peronospora</taxon>
    </lineage>
</organism>